<name>A0A6G1CVZ7_9ORYZ</name>
<dbReference type="Proteomes" id="UP000479710">
    <property type="component" value="Unassembled WGS sequence"/>
</dbReference>
<organism evidence="1 2">
    <name type="scientific">Oryza meyeriana var. granulata</name>
    <dbReference type="NCBI Taxonomy" id="110450"/>
    <lineage>
        <taxon>Eukaryota</taxon>
        <taxon>Viridiplantae</taxon>
        <taxon>Streptophyta</taxon>
        <taxon>Embryophyta</taxon>
        <taxon>Tracheophyta</taxon>
        <taxon>Spermatophyta</taxon>
        <taxon>Magnoliopsida</taxon>
        <taxon>Liliopsida</taxon>
        <taxon>Poales</taxon>
        <taxon>Poaceae</taxon>
        <taxon>BOP clade</taxon>
        <taxon>Oryzoideae</taxon>
        <taxon>Oryzeae</taxon>
        <taxon>Oryzinae</taxon>
        <taxon>Oryza</taxon>
        <taxon>Oryza meyeriana</taxon>
    </lineage>
</organism>
<dbReference type="EMBL" id="SPHZ02000008">
    <property type="protein sequence ID" value="KAF0904648.1"/>
    <property type="molecule type" value="Genomic_DNA"/>
</dbReference>
<sequence length="99" mass="10591">MAGRHLVVAAPWTGGTLLHGIVDEQLVGGIFDWPHHGRPTPRQWAAPRRSCRRLGVDDVATILDEAAVLRWLTQMASAPWTNSISLTWAGAGIDGASAA</sequence>
<accession>A0A6G1CVZ7</accession>
<keyword evidence="2" id="KW-1185">Reference proteome</keyword>
<evidence type="ECO:0000313" key="2">
    <source>
        <dbReference type="Proteomes" id="UP000479710"/>
    </source>
</evidence>
<reference evidence="1 2" key="1">
    <citation type="submission" date="2019-11" db="EMBL/GenBank/DDBJ databases">
        <title>Whole genome sequence of Oryza granulata.</title>
        <authorList>
            <person name="Li W."/>
        </authorList>
    </citation>
    <scope>NUCLEOTIDE SEQUENCE [LARGE SCALE GENOMIC DNA]</scope>
    <source>
        <strain evidence="2">cv. Menghai</strain>
        <tissue evidence="1">Leaf</tissue>
    </source>
</reference>
<evidence type="ECO:0000313" key="1">
    <source>
        <dbReference type="EMBL" id="KAF0904648.1"/>
    </source>
</evidence>
<comment type="caution">
    <text evidence="1">The sequence shown here is derived from an EMBL/GenBank/DDBJ whole genome shotgun (WGS) entry which is preliminary data.</text>
</comment>
<gene>
    <name evidence="1" type="ORF">E2562_036021</name>
</gene>
<proteinExistence type="predicted"/>
<dbReference type="AlphaFoldDB" id="A0A6G1CVZ7"/>
<protein>
    <submittedName>
        <fullName evidence="1">Uncharacterized protein</fullName>
    </submittedName>
</protein>